<feature type="region of interest" description="Disordered" evidence="1">
    <location>
        <begin position="83"/>
        <end position="108"/>
    </location>
</feature>
<keyword evidence="3" id="KW-1185">Reference proteome</keyword>
<sequence>MGVTTTSPTPPWCGCGGHSRLAVPQRGGFRRQATFVVTRGGVPSQPDTTRCGCGGCHAVRPPPRGSRLGVFSLWGFVVESTMAAANPPPPTTHHSGGNGWKRWRRGGMHGDGGVGEMVVMKVGSAVAVMAAVSCGGCWPENGAGGVVDRMKMVERMV</sequence>
<dbReference type="Proteomes" id="UP001151760">
    <property type="component" value="Unassembled WGS sequence"/>
</dbReference>
<evidence type="ECO:0000256" key="1">
    <source>
        <dbReference type="SAM" id="MobiDB-lite"/>
    </source>
</evidence>
<proteinExistence type="predicted"/>
<name>A0ABQ4YIC2_9ASTR</name>
<reference evidence="2" key="1">
    <citation type="journal article" date="2022" name="Int. J. Mol. Sci.">
        <title>Draft Genome of Tanacetum Coccineum: Genomic Comparison of Closely Related Tanacetum-Family Plants.</title>
        <authorList>
            <person name="Yamashiro T."/>
            <person name="Shiraishi A."/>
            <person name="Nakayama K."/>
            <person name="Satake H."/>
        </authorList>
    </citation>
    <scope>NUCLEOTIDE SEQUENCE</scope>
</reference>
<gene>
    <name evidence="2" type="ORF">Tco_0727088</name>
</gene>
<reference evidence="2" key="2">
    <citation type="submission" date="2022-01" db="EMBL/GenBank/DDBJ databases">
        <authorList>
            <person name="Yamashiro T."/>
            <person name="Shiraishi A."/>
            <person name="Satake H."/>
            <person name="Nakayama K."/>
        </authorList>
    </citation>
    <scope>NUCLEOTIDE SEQUENCE</scope>
</reference>
<protein>
    <submittedName>
        <fullName evidence="2">Uncharacterized protein</fullName>
    </submittedName>
</protein>
<organism evidence="2 3">
    <name type="scientific">Tanacetum coccineum</name>
    <dbReference type="NCBI Taxonomy" id="301880"/>
    <lineage>
        <taxon>Eukaryota</taxon>
        <taxon>Viridiplantae</taxon>
        <taxon>Streptophyta</taxon>
        <taxon>Embryophyta</taxon>
        <taxon>Tracheophyta</taxon>
        <taxon>Spermatophyta</taxon>
        <taxon>Magnoliopsida</taxon>
        <taxon>eudicotyledons</taxon>
        <taxon>Gunneridae</taxon>
        <taxon>Pentapetalae</taxon>
        <taxon>asterids</taxon>
        <taxon>campanulids</taxon>
        <taxon>Asterales</taxon>
        <taxon>Asteraceae</taxon>
        <taxon>Asteroideae</taxon>
        <taxon>Anthemideae</taxon>
        <taxon>Anthemidinae</taxon>
        <taxon>Tanacetum</taxon>
    </lineage>
</organism>
<accession>A0ABQ4YIC2</accession>
<dbReference type="EMBL" id="BQNB010010431">
    <property type="protein sequence ID" value="GJS77207.1"/>
    <property type="molecule type" value="Genomic_DNA"/>
</dbReference>
<comment type="caution">
    <text evidence="2">The sequence shown here is derived from an EMBL/GenBank/DDBJ whole genome shotgun (WGS) entry which is preliminary data.</text>
</comment>
<evidence type="ECO:0000313" key="3">
    <source>
        <dbReference type="Proteomes" id="UP001151760"/>
    </source>
</evidence>
<evidence type="ECO:0000313" key="2">
    <source>
        <dbReference type="EMBL" id="GJS77207.1"/>
    </source>
</evidence>